<dbReference type="InterPro" id="IPR020945">
    <property type="entry name" value="DMSO/NO3_reduct_chaperone"/>
</dbReference>
<dbReference type="InterPro" id="IPR050289">
    <property type="entry name" value="TorD/DmsD_chaperones"/>
</dbReference>
<comment type="caution">
    <text evidence="2">The sequence shown here is derived from an EMBL/GenBank/DDBJ whole genome shotgun (WGS) entry which is preliminary data.</text>
</comment>
<accession>A0A0F3GWN5</accession>
<dbReference type="AlphaFoldDB" id="A0A0F3GWN5"/>
<dbReference type="EMBL" id="LACI01000653">
    <property type="protein sequence ID" value="KJU86316.1"/>
    <property type="molecule type" value="Genomic_DNA"/>
</dbReference>
<evidence type="ECO:0000313" key="2">
    <source>
        <dbReference type="EMBL" id="KJU86316.1"/>
    </source>
</evidence>
<dbReference type="PANTHER" id="PTHR34227:SF1">
    <property type="entry name" value="DIMETHYL SULFOXIDE REDUCTASE CHAPERONE-RELATED"/>
    <property type="match status" value="1"/>
</dbReference>
<gene>
    <name evidence="2" type="ORF">MBAV_001505</name>
</gene>
<sequence length="221" mass="25634">MYMQQQTSEICLVDELRDTDATSVCRIMALLLSRPDAEWIEALNSGGIYEMLSVYFPEGGVDLAVFRDADYNLQEMLELYNRCFEDNMGSPLYLVESVYKRWSDDPECPTWITGASGYLMGEPALHMLELYRHFGLECGSEFNGRPDHLVLELDFLAFLYENYTEEAALQFIGEHLNWMDELLRSGREVGLSVFYYSVIGLVKAFLDRKMLQYKTLQMELR</sequence>
<dbReference type="PANTHER" id="PTHR34227">
    <property type="entry name" value="CHAPERONE PROTEIN YCDY"/>
    <property type="match status" value="1"/>
</dbReference>
<organism evidence="2 3">
    <name type="scientific">Candidatus Magnetobacterium bavaricum</name>
    <dbReference type="NCBI Taxonomy" id="29290"/>
    <lineage>
        <taxon>Bacteria</taxon>
        <taxon>Pseudomonadati</taxon>
        <taxon>Nitrospirota</taxon>
        <taxon>Thermodesulfovibrionia</taxon>
        <taxon>Thermodesulfovibrionales</taxon>
        <taxon>Candidatus Magnetobacteriaceae</taxon>
        <taxon>Candidatus Magnetobacterium</taxon>
    </lineage>
</organism>
<evidence type="ECO:0000256" key="1">
    <source>
        <dbReference type="ARBA" id="ARBA00023186"/>
    </source>
</evidence>
<dbReference type="InterPro" id="IPR036411">
    <property type="entry name" value="TorD-like_sf"/>
</dbReference>
<keyword evidence="1" id="KW-0143">Chaperone</keyword>
<dbReference type="Pfam" id="PF02613">
    <property type="entry name" value="Nitrate_red_del"/>
    <property type="match status" value="1"/>
</dbReference>
<name>A0A0F3GWN5_9BACT</name>
<reference evidence="2 3" key="1">
    <citation type="submission" date="2015-02" db="EMBL/GenBank/DDBJ databases">
        <title>Single-cell genomics of uncultivated deep-branching MTB reveals a conserved set of magnetosome genes.</title>
        <authorList>
            <person name="Kolinko S."/>
            <person name="Richter M."/>
            <person name="Glockner F.O."/>
            <person name="Brachmann A."/>
            <person name="Schuler D."/>
        </authorList>
    </citation>
    <scope>NUCLEOTIDE SEQUENCE [LARGE SCALE GENOMIC DNA]</scope>
    <source>
        <strain evidence="2">TM-1</strain>
    </source>
</reference>
<proteinExistence type="predicted"/>
<evidence type="ECO:0000313" key="3">
    <source>
        <dbReference type="Proteomes" id="UP000033423"/>
    </source>
</evidence>
<dbReference type="SUPFAM" id="SSF89155">
    <property type="entry name" value="TorD-like"/>
    <property type="match status" value="1"/>
</dbReference>
<dbReference type="Proteomes" id="UP000033423">
    <property type="component" value="Unassembled WGS sequence"/>
</dbReference>
<keyword evidence="3" id="KW-1185">Reference proteome</keyword>
<dbReference type="Gene3D" id="1.10.3480.10">
    <property type="entry name" value="TorD-like"/>
    <property type="match status" value="1"/>
</dbReference>
<protein>
    <submittedName>
        <fullName evidence="2">Uncharacterized protein</fullName>
    </submittedName>
</protein>